<reference evidence="2" key="1">
    <citation type="submission" date="2021-01" db="EMBL/GenBank/DDBJ databases">
        <authorList>
            <person name="Corre E."/>
            <person name="Pelletier E."/>
            <person name="Niang G."/>
            <person name="Scheremetjew M."/>
            <person name="Finn R."/>
            <person name="Kale V."/>
            <person name="Holt S."/>
            <person name="Cochrane G."/>
            <person name="Meng A."/>
            <person name="Brown T."/>
            <person name="Cohen L."/>
        </authorList>
    </citation>
    <scope>NUCLEOTIDE SEQUENCE</scope>
    <source>
        <strain evidence="2">CCMP3303</strain>
    </source>
</reference>
<dbReference type="SUPFAM" id="SSF160459">
    <property type="entry name" value="BLRF2-like"/>
    <property type="match status" value="1"/>
</dbReference>
<gene>
    <name evidence="2" type="ORF">MPOL1434_LOCUS1495</name>
</gene>
<organism evidence="2">
    <name type="scientific">Minutocellus polymorphus</name>
    <dbReference type="NCBI Taxonomy" id="265543"/>
    <lineage>
        <taxon>Eukaryota</taxon>
        <taxon>Sar</taxon>
        <taxon>Stramenopiles</taxon>
        <taxon>Ochrophyta</taxon>
        <taxon>Bacillariophyta</taxon>
        <taxon>Mediophyceae</taxon>
        <taxon>Cymatosirophycidae</taxon>
        <taxon>Cymatosirales</taxon>
        <taxon>Cymatosiraceae</taxon>
        <taxon>Minutocellus</taxon>
    </lineage>
</organism>
<name>A0A7S0FHX6_9STRA</name>
<proteinExistence type="predicted"/>
<dbReference type="AlphaFoldDB" id="A0A7S0FHX6"/>
<evidence type="ECO:0000313" key="2">
    <source>
        <dbReference type="EMBL" id="CAD8361565.1"/>
    </source>
</evidence>
<accession>A0A7S0FHX6</accession>
<evidence type="ECO:0000256" key="1">
    <source>
        <dbReference type="SAM" id="Coils"/>
    </source>
</evidence>
<feature type="coiled-coil region" evidence="1">
    <location>
        <begin position="39"/>
        <end position="98"/>
    </location>
</feature>
<dbReference type="EMBL" id="HBEJ01002541">
    <property type="protein sequence ID" value="CAD8361565.1"/>
    <property type="molecule type" value="Transcribed_RNA"/>
</dbReference>
<sequence length="112" mass="12357">MQAVPFVGWGCPAVVLAKDCPQHLADGAGAHLLLVAAKMDEHNEQISDLQTLVKKLQFENASLKQQILQSNADRKRDIDAMQKDLNKAKKEATIAQKEAGKLGKSVRQLQRK</sequence>
<keyword evidence="1" id="KW-0175">Coiled coil</keyword>
<protein>
    <submittedName>
        <fullName evidence="2">Uncharacterized protein</fullName>
    </submittedName>
</protein>